<dbReference type="Pfam" id="PF01263">
    <property type="entry name" value="Aldose_epim"/>
    <property type="match status" value="1"/>
</dbReference>
<dbReference type="PANTHER" id="PTHR10091:SF0">
    <property type="entry name" value="GALACTOSE MUTAROTASE"/>
    <property type="match status" value="1"/>
</dbReference>
<evidence type="ECO:0000256" key="6">
    <source>
        <dbReference type="ARBA" id="ARBA00023277"/>
    </source>
</evidence>
<dbReference type="InterPro" id="IPR047215">
    <property type="entry name" value="Galactose_mutarotase-like"/>
</dbReference>
<feature type="active site" description="Proton donor" evidence="8">
    <location>
        <position position="200"/>
    </location>
</feature>
<evidence type="ECO:0000256" key="1">
    <source>
        <dbReference type="ARBA" id="ARBA00001614"/>
    </source>
</evidence>
<feature type="binding site" evidence="10">
    <location>
        <begin position="91"/>
        <end position="92"/>
    </location>
    <ligand>
        <name>beta-D-galactose</name>
        <dbReference type="ChEBI" id="CHEBI:27667"/>
    </ligand>
</feature>
<feature type="active site" description="Proton acceptor" evidence="8">
    <location>
        <position position="331"/>
    </location>
</feature>
<dbReference type="SUPFAM" id="SSF74650">
    <property type="entry name" value="Galactose mutarotase-like"/>
    <property type="match status" value="1"/>
</dbReference>
<accession>A0A7S2USM4</accession>
<dbReference type="InterPro" id="IPR014718">
    <property type="entry name" value="GH-type_carb-bd"/>
</dbReference>
<dbReference type="EMBL" id="HBHR01001482">
    <property type="protein sequence ID" value="CAD9858057.1"/>
    <property type="molecule type" value="Transcribed_RNA"/>
</dbReference>
<dbReference type="AlphaFoldDB" id="A0A7S2USM4"/>
<comment type="catalytic activity">
    <reaction evidence="1 7">
        <text>alpha-D-glucose = beta-D-glucose</text>
        <dbReference type="Rhea" id="RHEA:10264"/>
        <dbReference type="ChEBI" id="CHEBI:15903"/>
        <dbReference type="ChEBI" id="CHEBI:17925"/>
        <dbReference type="EC" id="5.1.3.3"/>
    </reaction>
</comment>
<evidence type="ECO:0000256" key="9">
    <source>
        <dbReference type="PIRSR" id="PIRSR005096-2"/>
    </source>
</evidence>
<keyword evidence="5 7" id="KW-0413">Isomerase</keyword>
<proteinExistence type="inferred from homology"/>
<dbReference type="PROSITE" id="PS00545">
    <property type="entry name" value="ALDOSE_1_EPIMERASE"/>
    <property type="match status" value="1"/>
</dbReference>
<dbReference type="InterPro" id="IPR018052">
    <property type="entry name" value="Ald1_epimerase_CS"/>
</dbReference>
<dbReference type="PIRSF" id="PIRSF005096">
    <property type="entry name" value="GALM"/>
    <property type="match status" value="1"/>
</dbReference>
<gene>
    <name evidence="11" type="ORF">FJAP1339_LOCUS575</name>
</gene>
<dbReference type="InterPro" id="IPR015443">
    <property type="entry name" value="Aldose_1-epimerase"/>
</dbReference>
<feature type="binding site" evidence="9">
    <location>
        <position position="266"/>
    </location>
    <ligand>
        <name>beta-D-galactose</name>
        <dbReference type="ChEBI" id="CHEBI:27667"/>
    </ligand>
</feature>
<evidence type="ECO:0000256" key="5">
    <source>
        <dbReference type="ARBA" id="ARBA00023235"/>
    </source>
</evidence>
<dbReference type="UniPathway" id="UPA00242"/>
<comment type="similarity">
    <text evidence="3 7">Belongs to the aldose epimerase family.</text>
</comment>
<evidence type="ECO:0000256" key="10">
    <source>
        <dbReference type="PIRSR" id="PIRSR005096-3"/>
    </source>
</evidence>
<dbReference type="EC" id="5.1.3.3" evidence="4 7"/>
<feature type="binding site" evidence="10">
    <location>
        <begin position="200"/>
        <end position="202"/>
    </location>
    <ligand>
        <name>beta-D-galactose</name>
        <dbReference type="ChEBI" id="CHEBI:27667"/>
    </ligand>
</feature>
<dbReference type="GO" id="GO:0004034">
    <property type="term" value="F:aldose 1-epimerase activity"/>
    <property type="evidence" value="ECO:0007669"/>
    <property type="project" value="UniProtKB-EC"/>
</dbReference>
<evidence type="ECO:0000256" key="7">
    <source>
        <dbReference type="PIRNR" id="PIRNR005096"/>
    </source>
</evidence>
<evidence type="ECO:0000256" key="8">
    <source>
        <dbReference type="PIRSR" id="PIRSR005096-1"/>
    </source>
</evidence>
<dbReference type="GO" id="GO:0030246">
    <property type="term" value="F:carbohydrate binding"/>
    <property type="evidence" value="ECO:0007669"/>
    <property type="project" value="InterPro"/>
</dbReference>
<reference evidence="11" key="1">
    <citation type="submission" date="2021-01" db="EMBL/GenBank/DDBJ databases">
        <authorList>
            <person name="Corre E."/>
            <person name="Pelletier E."/>
            <person name="Niang G."/>
            <person name="Scheremetjew M."/>
            <person name="Finn R."/>
            <person name="Kale V."/>
            <person name="Holt S."/>
            <person name="Cochrane G."/>
            <person name="Meng A."/>
            <person name="Brown T."/>
            <person name="Cohen L."/>
        </authorList>
    </citation>
    <scope>NUCLEOTIDE SEQUENCE</scope>
    <source>
        <strain evidence="11">CCMP1661</strain>
    </source>
</reference>
<evidence type="ECO:0000256" key="2">
    <source>
        <dbReference type="ARBA" id="ARBA00005028"/>
    </source>
</evidence>
<dbReference type="InterPro" id="IPR008183">
    <property type="entry name" value="Aldose_1/G6P_1-epimerase"/>
</dbReference>
<dbReference type="PANTHER" id="PTHR10091">
    <property type="entry name" value="ALDOSE-1-EPIMERASE"/>
    <property type="match status" value="1"/>
</dbReference>
<sequence>MGSGNAKADWTYSEGVFGITNHDPGKTVKKINLNNGKGLEITLIDYGATLLSVKFPDRDGNLEELTLNYGDLRTMQAKSPYYGSTVGRVANRIANGKFGLNGKEYTIASNNGPHHLHGGIIGWDKVIWEKRVVSDIPDTEAGSVGCLFSHVSHDGDEGFPGTLYVQVLYWITPSNELHIRYKAELARGTTESTVVNMTNHAYWNLSGDLKEPARTHVLQVNASKYLPVVPPGIPTGEQNSVAGTAFDLKDPTELGQRLPQVDGGFDHCFVIDREGIEEQQMCLMGVLSHPGSGRKMEVYGTHPGLQVYTANGLPENAEESPHTFQNAVCMEAEAFPDAIHHSTFPSVILNPGQTYHHHTRHCFSII</sequence>
<dbReference type="NCBIfam" id="NF008277">
    <property type="entry name" value="PRK11055.1"/>
    <property type="match status" value="1"/>
</dbReference>
<dbReference type="Gene3D" id="2.70.98.10">
    <property type="match status" value="1"/>
</dbReference>
<name>A0A7S2USM4_9STRA</name>
<evidence type="ECO:0000313" key="11">
    <source>
        <dbReference type="EMBL" id="CAD9858057.1"/>
    </source>
</evidence>
<evidence type="ECO:0000256" key="4">
    <source>
        <dbReference type="ARBA" id="ARBA00013185"/>
    </source>
</evidence>
<dbReference type="GO" id="GO:0006006">
    <property type="term" value="P:glucose metabolic process"/>
    <property type="evidence" value="ECO:0007669"/>
    <property type="project" value="TreeGrafter"/>
</dbReference>
<comment type="pathway">
    <text evidence="2 7">Carbohydrate metabolism; hexose metabolism.</text>
</comment>
<dbReference type="InterPro" id="IPR011013">
    <property type="entry name" value="Gal_mutarotase_sf_dom"/>
</dbReference>
<organism evidence="11">
    <name type="scientific">Fibrocapsa japonica</name>
    <dbReference type="NCBI Taxonomy" id="94617"/>
    <lineage>
        <taxon>Eukaryota</taxon>
        <taxon>Sar</taxon>
        <taxon>Stramenopiles</taxon>
        <taxon>Ochrophyta</taxon>
        <taxon>Raphidophyceae</taxon>
        <taxon>Chattonellales</taxon>
        <taxon>Chattonellaceae</taxon>
        <taxon>Fibrocapsa</taxon>
    </lineage>
</organism>
<keyword evidence="6 7" id="KW-0119">Carbohydrate metabolism</keyword>
<protein>
    <recommendedName>
        <fullName evidence="4 7">Aldose 1-epimerase</fullName>
        <ecNumber evidence="4 7">5.1.3.3</ecNumber>
    </recommendedName>
</protein>
<dbReference type="CDD" id="cd09019">
    <property type="entry name" value="galactose_mutarotase_like"/>
    <property type="match status" value="1"/>
</dbReference>
<dbReference type="GO" id="GO:0033499">
    <property type="term" value="P:galactose catabolic process via UDP-galactose, Leloir pathway"/>
    <property type="evidence" value="ECO:0007669"/>
    <property type="project" value="TreeGrafter"/>
</dbReference>
<evidence type="ECO:0000256" key="3">
    <source>
        <dbReference type="ARBA" id="ARBA00006206"/>
    </source>
</evidence>